<dbReference type="PRINTS" id="PR00081">
    <property type="entry name" value="GDHRDH"/>
</dbReference>
<evidence type="ECO:0000313" key="1">
    <source>
        <dbReference type="EMBL" id="CAL1296286.1"/>
    </source>
</evidence>
<keyword evidence="2" id="KW-1185">Reference proteome</keyword>
<dbReference type="SUPFAM" id="SSF51735">
    <property type="entry name" value="NAD(P)-binding Rossmann-fold domains"/>
    <property type="match status" value="1"/>
</dbReference>
<dbReference type="Pfam" id="PF00106">
    <property type="entry name" value="adh_short"/>
    <property type="match status" value="1"/>
</dbReference>
<name>A0AAV2BKH7_9ARAC</name>
<dbReference type="InterPro" id="IPR051468">
    <property type="entry name" value="Fungal_SecMetab_SDRs"/>
</dbReference>
<protein>
    <recommendedName>
        <fullName evidence="3">C-factor</fullName>
    </recommendedName>
</protein>
<dbReference type="Proteomes" id="UP001497382">
    <property type="component" value="Unassembled WGS sequence"/>
</dbReference>
<proteinExistence type="predicted"/>
<reference evidence="1 2" key="1">
    <citation type="submission" date="2024-04" db="EMBL/GenBank/DDBJ databases">
        <authorList>
            <person name="Rising A."/>
            <person name="Reimegard J."/>
            <person name="Sonavane S."/>
            <person name="Akerstrom W."/>
            <person name="Nylinder S."/>
            <person name="Hedman E."/>
            <person name="Kallberg Y."/>
        </authorList>
    </citation>
    <scope>NUCLEOTIDE SEQUENCE [LARGE SCALE GENOMIC DNA]</scope>
</reference>
<dbReference type="InterPro" id="IPR036291">
    <property type="entry name" value="NAD(P)-bd_dom_sf"/>
</dbReference>
<dbReference type="Gene3D" id="3.40.50.720">
    <property type="entry name" value="NAD(P)-binding Rossmann-like Domain"/>
    <property type="match status" value="1"/>
</dbReference>
<evidence type="ECO:0008006" key="3">
    <source>
        <dbReference type="Google" id="ProtNLM"/>
    </source>
</evidence>
<dbReference type="GO" id="GO:0016491">
    <property type="term" value="F:oxidoreductase activity"/>
    <property type="evidence" value="ECO:0007669"/>
    <property type="project" value="TreeGrafter"/>
</dbReference>
<dbReference type="EMBL" id="CAXIEN010000394">
    <property type="protein sequence ID" value="CAL1296286.1"/>
    <property type="molecule type" value="Genomic_DNA"/>
</dbReference>
<dbReference type="CDD" id="cd05325">
    <property type="entry name" value="carb_red_sniffer_like_SDR_c"/>
    <property type="match status" value="1"/>
</dbReference>
<evidence type="ECO:0000313" key="2">
    <source>
        <dbReference type="Proteomes" id="UP001497382"/>
    </source>
</evidence>
<dbReference type="PANTHER" id="PTHR43544:SF33">
    <property type="entry name" value="C-FACTOR"/>
    <property type="match status" value="1"/>
</dbReference>
<comment type="caution">
    <text evidence="1">The sequence shown here is derived from an EMBL/GenBank/DDBJ whole genome shotgun (WGS) entry which is preliminary data.</text>
</comment>
<dbReference type="PANTHER" id="PTHR43544">
    <property type="entry name" value="SHORT-CHAIN DEHYDROGENASE/REDUCTASE"/>
    <property type="match status" value="1"/>
</dbReference>
<organism evidence="1 2">
    <name type="scientific">Larinioides sclopetarius</name>
    <dbReference type="NCBI Taxonomy" id="280406"/>
    <lineage>
        <taxon>Eukaryota</taxon>
        <taxon>Metazoa</taxon>
        <taxon>Ecdysozoa</taxon>
        <taxon>Arthropoda</taxon>
        <taxon>Chelicerata</taxon>
        <taxon>Arachnida</taxon>
        <taxon>Araneae</taxon>
        <taxon>Araneomorphae</taxon>
        <taxon>Entelegynae</taxon>
        <taxon>Araneoidea</taxon>
        <taxon>Araneidae</taxon>
        <taxon>Larinioides</taxon>
    </lineage>
</organism>
<sequence length="262" mass="28829">MLVRMEIESVLVTGANRGIGLELVKQLVQLPKTPKFVFATYRDESSTQDLKNIKDSSKESHVVLIKMDITKAEDIQNARRIIEDSVGEKGLNLVINNAGAAKYQSFNDITEENMLFHFTTNTVGPLLVLKEMLPLLQKSAANITDGLSVSRSAVLNISSLAGSMTMLSPSSPLGTDYLKIMGYRVSKAALNMTMKIAALTLTKETGILLLNMCPGWVRTEMGTDRAMIDVWDSVSDIIKTLPTLNDSHHGTFLDRHGNTIPY</sequence>
<accession>A0AAV2BKH7</accession>
<dbReference type="AlphaFoldDB" id="A0AAV2BKH7"/>
<dbReference type="GO" id="GO:0005737">
    <property type="term" value="C:cytoplasm"/>
    <property type="evidence" value="ECO:0007669"/>
    <property type="project" value="TreeGrafter"/>
</dbReference>
<dbReference type="InterPro" id="IPR002347">
    <property type="entry name" value="SDR_fam"/>
</dbReference>
<gene>
    <name evidence="1" type="ORF">LARSCL_LOCUS19731</name>
</gene>